<evidence type="ECO:0000313" key="3">
    <source>
        <dbReference type="Proteomes" id="UP000284644"/>
    </source>
</evidence>
<accession>A0A415L5U1</accession>
<dbReference type="Proteomes" id="UP000285897">
    <property type="component" value="Unassembled WGS sequence"/>
</dbReference>
<sequence>MIKIVRSSSTNAEVTDYYLDVIASLMEACGEKKYEDDVDLKQCKMEDIIIAPTAVDFVKLYFKGYKNQIYWMQGIDAEESYMRNGSKLRKYVLDVITRFAMKRAMAIFYVSEEMKKYEEGKFGISTDRKCFIMPCFNVSRIEALQVDERKYKKNIFTYVGSLSKWQCFEETLDFYKQIEKIDPNAELKIFTFAKDEARRIVERKSINNCTVLSVAPEMMTEALADVKFGFVLREEDPVNCVATPTKLSSYLSAGVIPIFSKYLKDFYNRTNSFEYVVPVSDFNPSEKLQKLLVEEIDTKKLISEYRELFNTYYNPQYYIKKYKEKMCELLEEKYGSK</sequence>
<evidence type="ECO:0000313" key="4">
    <source>
        <dbReference type="Proteomes" id="UP000285897"/>
    </source>
</evidence>
<reference evidence="3 4" key="1">
    <citation type="submission" date="2018-08" db="EMBL/GenBank/DDBJ databases">
        <title>A genome reference for cultivated species of the human gut microbiota.</title>
        <authorList>
            <person name="Zou Y."/>
            <person name="Xue W."/>
            <person name="Luo G."/>
        </authorList>
    </citation>
    <scope>NUCLEOTIDE SEQUENCE [LARGE SCALE GENOMIC DNA]</scope>
    <source>
        <strain evidence="2 4">AF37-6AC</strain>
        <strain evidence="1 3">AM29-25AC</strain>
    </source>
</reference>
<comment type="caution">
    <text evidence="2">The sequence shown here is derived from an EMBL/GenBank/DDBJ whole genome shotgun (WGS) entry which is preliminary data.</text>
</comment>
<organism evidence="2 4">
    <name type="scientific">Blautia obeum</name>
    <dbReference type="NCBI Taxonomy" id="40520"/>
    <lineage>
        <taxon>Bacteria</taxon>
        <taxon>Bacillati</taxon>
        <taxon>Bacillota</taxon>
        <taxon>Clostridia</taxon>
        <taxon>Lachnospirales</taxon>
        <taxon>Lachnospiraceae</taxon>
        <taxon>Blautia</taxon>
    </lineage>
</organism>
<dbReference type="EMBL" id="QSJW01000017">
    <property type="protein sequence ID" value="RHE08401.1"/>
    <property type="molecule type" value="Genomic_DNA"/>
</dbReference>
<dbReference type="EMBL" id="QROS01000015">
    <property type="protein sequence ID" value="RHL43807.1"/>
    <property type="molecule type" value="Genomic_DNA"/>
</dbReference>
<dbReference type="SUPFAM" id="SSF53756">
    <property type="entry name" value="UDP-Glycosyltransferase/glycogen phosphorylase"/>
    <property type="match status" value="1"/>
</dbReference>
<proteinExistence type="predicted"/>
<gene>
    <name evidence="2" type="ORF">DW021_15085</name>
    <name evidence="1" type="ORF">DW767_18240</name>
</gene>
<dbReference type="Gene3D" id="3.40.50.2000">
    <property type="entry name" value="Glycogen Phosphorylase B"/>
    <property type="match status" value="1"/>
</dbReference>
<dbReference type="Proteomes" id="UP000284644">
    <property type="component" value="Unassembled WGS sequence"/>
</dbReference>
<dbReference type="RefSeq" id="WP_118045986.1">
    <property type="nucleotide sequence ID" value="NZ_JAAISX010000016.1"/>
</dbReference>
<evidence type="ECO:0008006" key="5">
    <source>
        <dbReference type="Google" id="ProtNLM"/>
    </source>
</evidence>
<evidence type="ECO:0000313" key="1">
    <source>
        <dbReference type="EMBL" id="RHE08401.1"/>
    </source>
</evidence>
<evidence type="ECO:0000313" key="2">
    <source>
        <dbReference type="EMBL" id="RHL43807.1"/>
    </source>
</evidence>
<protein>
    <recommendedName>
        <fullName evidence="5">Glycosyltransferase family 1 protein</fullName>
    </recommendedName>
</protein>
<name>A0A415L5U1_9FIRM</name>
<dbReference type="AlphaFoldDB" id="A0A415L5U1"/>